<gene>
    <name evidence="3" type="primary">LOC110791698</name>
</gene>
<evidence type="ECO:0000256" key="1">
    <source>
        <dbReference type="SAM" id="MobiDB-lite"/>
    </source>
</evidence>
<dbReference type="GeneID" id="110791698"/>
<keyword evidence="2" id="KW-1185">Reference proteome</keyword>
<proteinExistence type="predicted"/>
<reference evidence="3" key="2">
    <citation type="submission" date="2025-08" db="UniProtKB">
        <authorList>
            <consortium name="RefSeq"/>
        </authorList>
    </citation>
    <scope>IDENTIFICATION</scope>
    <source>
        <tissue evidence="3">Leaf</tissue>
    </source>
</reference>
<name>A0ABM3R1B9_SPIOL</name>
<organism evidence="2 3">
    <name type="scientific">Spinacia oleracea</name>
    <name type="common">Spinach</name>
    <dbReference type="NCBI Taxonomy" id="3562"/>
    <lineage>
        <taxon>Eukaryota</taxon>
        <taxon>Viridiplantae</taxon>
        <taxon>Streptophyta</taxon>
        <taxon>Embryophyta</taxon>
        <taxon>Tracheophyta</taxon>
        <taxon>Spermatophyta</taxon>
        <taxon>Magnoliopsida</taxon>
        <taxon>eudicotyledons</taxon>
        <taxon>Gunneridae</taxon>
        <taxon>Pentapetalae</taxon>
        <taxon>Caryophyllales</taxon>
        <taxon>Chenopodiaceae</taxon>
        <taxon>Chenopodioideae</taxon>
        <taxon>Anserineae</taxon>
        <taxon>Spinacia</taxon>
    </lineage>
</organism>
<feature type="compositionally biased region" description="Polar residues" evidence="1">
    <location>
        <begin position="41"/>
        <end position="53"/>
    </location>
</feature>
<evidence type="ECO:0000313" key="2">
    <source>
        <dbReference type="Proteomes" id="UP000813463"/>
    </source>
</evidence>
<evidence type="ECO:0000313" key="3">
    <source>
        <dbReference type="RefSeq" id="XP_056689415.1"/>
    </source>
</evidence>
<dbReference type="RefSeq" id="XP_056689415.1">
    <property type="nucleotide sequence ID" value="XM_056833437.1"/>
</dbReference>
<accession>A0ABM3R1B9</accession>
<protein>
    <submittedName>
        <fullName evidence="3">Uncharacterized protein isoform X2</fullName>
    </submittedName>
</protein>
<sequence>MASKLAKEEEGSSKTKKRLDDWKEFLLPIHEASTSKHEPTTQDGNTLRTPPDNSIFQKGLCSLNLGSGNINGYQ</sequence>
<dbReference type="Proteomes" id="UP000813463">
    <property type="component" value="Chromosome 6"/>
</dbReference>
<feature type="region of interest" description="Disordered" evidence="1">
    <location>
        <begin position="30"/>
        <end position="53"/>
    </location>
</feature>
<reference evidence="2" key="1">
    <citation type="journal article" date="2021" name="Nat. Commun.">
        <title>Genomic analyses provide insights into spinach domestication and the genetic basis of agronomic traits.</title>
        <authorList>
            <person name="Cai X."/>
            <person name="Sun X."/>
            <person name="Xu C."/>
            <person name="Sun H."/>
            <person name="Wang X."/>
            <person name="Ge C."/>
            <person name="Zhang Z."/>
            <person name="Wang Q."/>
            <person name="Fei Z."/>
            <person name="Jiao C."/>
            <person name="Wang Q."/>
        </authorList>
    </citation>
    <scope>NUCLEOTIDE SEQUENCE [LARGE SCALE GENOMIC DNA]</scope>
    <source>
        <strain evidence="2">cv. Varoflay</strain>
    </source>
</reference>